<dbReference type="GO" id="GO:0004888">
    <property type="term" value="F:transmembrane signaling receptor activity"/>
    <property type="evidence" value="ECO:0007669"/>
    <property type="project" value="TreeGrafter"/>
</dbReference>
<reference evidence="5" key="1">
    <citation type="submission" date="2012-01" db="EMBL/GenBank/DDBJ databases">
        <title>The Genome Sequence of Oreochromis niloticus (Nile Tilapia).</title>
        <authorList>
            <consortium name="Broad Institute Genome Assembly Team"/>
            <consortium name="Broad Institute Sequencing Platform"/>
            <person name="Di Palma F."/>
            <person name="Johnson J."/>
            <person name="Lander E.S."/>
            <person name="Lindblad-Toh K."/>
        </authorList>
    </citation>
    <scope>NUCLEOTIDE SEQUENCE [LARGE SCALE GENOMIC DNA]</scope>
</reference>
<evidence type="ECO:0000313" key="5">
    <source>
        <dbReference type="Proteomes" id="UP000005207"/>
    </source>
</evidence>
<proteinExistence type="predicted"/>
<dbReference type="OMA" id="GNSTEWM"/>
<dbReference type="InterPro" id="IPR036179">
    <property type="entry name" value="Ig-like_dom_sf"/>
</dbReference>
<name>A0A669E332_ORENI</name>
<dbReference type="GO" id="GO:0007166">
    <property type="term" value="P:cell surface receptor signaling pathway"/>
    <property type="evidence" value="ECO:0007669"/>
    <property type="project" value="TreeGrafter"/>
</dbReference>
<dbReference type="GO" id="GO:0006955">
    <property type="term" value="P:immune response"/>
    <property type="evidence" value="ECO:0007669"/>
    <property type="project" value="TreeGrafter"/>
</dbReference>
<dbReference type="InterPro" id="IPR050488">
    <property type="entry name" value="Ig_Fc_receptor"/>
</dbReference>
<dbReference type="Pfam" id="PF13895">
    <property type="entry name" value="Ig_2"/>
    <property type="match status" value="2"/>
</dbReference>
<reference evidence="4" key="2">
    <citation type="submission" date="2025-08" db="UniProtKB">
        <authorList>
            <consortium name="Ensembl"/>
        </authorList>
    </citation>
    <scope>IDENTIFICATION</scope>
</reference>
<protein>
    <recommendedName>
        <fullName evidence="3">Ig-like domain-containing protein</fullName>
    </recommendedName>
</protein>
<dbReference type="SUPFAM" id="SSF48726">
    <property type="entry name" value="Immunoglobulin"/>
    <property type="match status" value="3"/>
</dbReference>
<dbReference type="GeneTree" id="ENSGT01110000267284"/>
<keyword evidence="5" id="KW-1185">Reference proteome</keyword>
<feature type="domain" description="Ig-like" evidence="3">
    <location>
        <begin position="202"/>
        <end position="267"/>
    </location>
</feature>
<organism evidence="4 5">
    <name type="scientific">Oreochromis niloticus</name>
    <name type="common">Nile tilapia</name>
    <name type="synonym">Tilapia nilotica</name>
    <dbReference type="NCBI Taxonomy" id="8128"/>
    <lineage>
        <taxon>Eukaryota</taxon>
        <taxon>Metazoa</taxon>
        <taxon>Chordata</taxon>
        <taxon>Craniata</taxon>
        <taxon>Vertebrata</taxon>
        <taxon>Euteleostomi</taxon>
        <taxon>Actinopterygii</taxon>
        <taxon>Neopterygii</taxon>
        <taxon>Teleostei</taxon>
        <taxon>Neoteleostei</taxon>
        <taxon>Acanthomorphata</taxon>
        <taxon>Ovalentaria</taxon>
        <taxon>Cichlomorphae</taxon>
        <taxon>Cichliformes</taxon>
        <taxon>Cichlidae</taxon>
        <taxon>African cichlids</taxon>
        <taxon>Pseudocrenilabrinae</taxon>
        <taxon>Oreochromini</taxon>
        <taxon>Oreochromis</taxon>
    </lineage>
</organism>
<evidence type="ECO:0000256" key="1">
    <source>
        <dbReference type="ARBA" id="ARBA00022729"/>
    </source>
</evidence>
<dbReference type="SMART" id="SM00409">
    <property type="entry name" value="IG"/>
    <property type="match status" value="3"/>
</dbReference>
<feature type="domain" description="Ig-like" evidence="3">
    <location>
        <begin position="30"/>
        <end position="97"/>
    </location>
</feature>
<dbReference type="GO" id="GO:0009897">
    <property type="term" value="C:external side of plasma membrane"/>
    <property type="evidence" value="ECO:0007669"/>
    <property type="project" value="TreeGrafter"/>
</dbReference>
<dbReference type="InterPro" id="IPR013783">
    <property type="entry name" value="Ig-like_fold"/>
</dbReference>
<dbReference type="Proteomes" id="UP000005207">
    <property type="component" value="Linkage group LG3"/>
</dbReference>
<dbReference type="InterPro" id="IPR007110">
    <property type="entry name" value="Ig-like_dom"/>
</dbReference>
<dbReference type="PANTHER" id="PTHR11481">
    <property type="entry name" value="IMMUNOGLOBULIN FC RECEPTOR"/>
    <property type="match status" value="1"/>
</dbReference>
<dbReference type="Gene3D" id="2.60.40.10">
    <property type="entry name" value="Immunoglobulins"/>
    <property type="match status" value="3"/>
</dbReference>
<feature type="domain" description="Ig-like" evidence="3">
    <location>
        <begin position="115"/>
        <end position="194"/>
    </location>
</feature>
<reference evidence="4" key="3">
    <citation type="submission" date="2025-09" db="UniProtKB">
        <authorList>
            <consortium name="Ensembl"/>
        </authorList>
    </citation>
    <scope>IDENTIFICATION</scope>
</reference>
<keyword evidence="2" id="KW-1015">Disulfide bond</keyword>
<evidence type="ECO:0000256" key="2">
    <source>
        <dbReference type="ARBA" id="ARBA00023157"/>
    </source>
</evidence>
<accession>A0A669E332</accession>
<dbReference type="InterPro" id="IPR003599">
    <property type="entry name" value="Ig_sub"/>
</dbReference>
<dbReference type="AlphaFoldDB" id="A0A669E332"/>
<dbReference type="InParanoid" id="A0A669E332"/>
<keyword evidence="1" id="KW-0732">Signal</keyword>
<sequence length="381" mass="42661">HVNKEYRVCVCVCVYVRVCVYVCVGSRCDPLKTPQSRPSKQKIYSGETVTVRCEIQGGEGAQWTYEWRRGQASIRPTSSEYRIIRAAESDGVGYSCRGRRGSFYTQWSDITTLRPTVTLQPSWTQIYSGETVTVRCEIQGGEGAQWTYGWRPAKLNTPPTSNEYRIIRAAESDGGGYSCRGRRSSSWTEWSDITLLKVTAKPKAELRADRTAVPVGGSVTLTCSVNPSSSSSSSSRWKYYWYRDGKSFQPVTNGQISVSEGGLYSCRGGRGEPVYYTEDSDFYWYKAVPDLSEKSSSYELLPDGSGTAQDSYIIHGQTHTAGYVCRAGRGDPEYHTDHSQPKFVWSAGQFVSLCPFNKLMLGPHFYSPGFRPLKSHLHDNH</sequence>
<evidence type="ECO:0000259" key="3">
    <source>
        <dbReference type="PROSITE" id="PS50835"/>
    </source>
</evidence>
<dbReference type="Ensembl" id="ENSONIT00000073771.1">
    <property type="protein sequence ID" value="ENSONIP00000066019.1"/>
    <property type="gene ID" value="ENSONIG00000028127.1"/>
</dbReference>
<evidence type="ECO:0000313" key="4">
    <source>
        <dbReference type="Ensembl" id="ENSONIP00000066019.1"/>
    </source>
</evidence>
<dbReference type="PANTHER" id="PTHR11481:SF64">
    <property type="entry name" value="FC RECEPTOR-LIKE PROTEIN 4"/>
    <property type="match status" value="1"/>
</dbReference>
<dbReference type="PROSITE" id="PS50835">
    <property type="entry name" value="IG_LIKE"/>
    <property type="match status" value="3"/>
</dbReference>